<evidence type="ECO:0000256" key="4">
    <source>
        <dbReference type="ARBA" id="ARBA00022729"/>
    </source>
</evidence>
<dbReference type="GO" id="GO:0005886">
    <property type="term" value="C:plasma membrane"/>
    <property type="evidence" value="ECO:0007669"/>
    <property type="project" value="UniProtKB-SubCell"/>
</dbReference>
<dbReference type="Proteomes" id="UP000199071">
    <property type="component" value="Unassembled WGS sequence"/>
</dbReference>
<dbReference type="STRING" id="665467.SAMN02982931_01679"/>
<dbReference type="OrthoDB" id="9784230at2"/>
<dbReference type="PANTHER" id="PTHR34296">
    <property type="entry name" value="TRANSCRIPTIONAL ACTIVATOR PROTEIN MED"/>
    <property type="match status" value="1"/>
</dbReference>
<dbReference type="EMBL" id="FMXQ01000003">
    <property type="protein sequence ID" value="SDB22374.1"/>
    <property type="molecule type" value="Genomic_DNA"/>
</dbReference>
<dbReference type="InterPro" id="IPR019546">
    <property type="entry name" value="TAT_signal_bac_arc"/>
</dbReference>
<comment type="subcellular location">
    <subcellularLocation>
        <location evidence="1">Cell membrane</location>
        <topology evidence="1">Lipid-anchor</topology>
    </subcellularLocation>
</comment>
<gene>
    <name evidence="8" type="ORF">SAMN02982931_01679</name>
</gene>
<feature type="domain" description="ABC transporter substrate-binding protein PnrA-like" evidence="7">
    <location>
        <begin position="49"/>
        <end position="325"/>
    </location>
</feature>
<organism evidence="8 9">
    <name type="scientific">Bauldia litoralis</name>
    <dbReference type="NCBI Taxonomy" id="665467"/>
    <lineage>
        <taxon>Bacteria</taxon>
        <taxon>Pseudomonadati</taxon>
        <taxon>Pseudomonadota</taxon>
        <taxon>Alphaproteobacteria</taxon>
        <taxon>Hyphomicrobiales</taxon>
        <taxon>Kaistiaceae</taxon>
        <taxon>Bauldia</taxon>
    </lineage>
</organism>
<dbReference type="InterPro" id="IPR050957">
    <property type="entry name" value="BMP_lipoprotein"/>
</dbReference>
<comment type="similarity">
    <text evidence="2">Belongs to the BMP lipoprotein family.</text>
</comment>
<dbReference type="RefSeq" id="WP_090875963.1">
    <property type="nucleotide sequence ID" value="NZ_FMXQ01000003.1"/>
</dbReference>
<dbReference type="InterPro" id="IPR028082">
    <property type="entry name" value="Peripla_BP_I"/>
</dbReference>
<evidence type="ECO:0000256" key="1">
    <source>
        <dbReference type="ARBA" id="ARBA00004193"/>
    </source>
</evidence>
<dbReference type="InterPro" id="IPR006311">
    <property type="entry name" value="TAT_signal"/>
</dbReference>
<proteinExistence type="inferred from homology"/>
<accession>A0A1G6BP21</accession>
<dbReference type="PROSITE" id="PS51318">
    <property type="entry name" value="TAT"/>
    <property type="match status" value="1"/>
</dbReference>
<keyword evidence="4" id="KW-0732">Signal</keyword>
<protein>
    <submittedName>
        <fullName evidence="8">Basic membrane protein A</fullName>
    </submittedName>
</protein>
<keyword evidence="3" id="KW-1003">Cell membrane</keyword>
<sequence length="354" mass="37056">MTSKIDMLKAKALSRRTFLKTSAGAALVAGTAGSLALPTRAKAATGLVALVHTQAAGDNGPIDSMIAALKKLSEEKGFPIRTIYAQDSATFPSIYESLADAGAEVIAGTFNEVAEPIKELAPKFPDTKFIQIFGDPFEPVMPNVVTVSYDYYLGCYLSGLFAAKISKTGKIGYIGGVSLPPLNADLNAMKAAAASVGADKSVTGAFAGSFQDPAKGHEIANQMYQDGIDYIQTDSAATDTGIIQAANEADGRMVSAISPEQYKLGPKSVAALVALDFGQSLYNEVEKAIGPDFKAGHLSTGLGTGVVDFVLSPTWVEQGPPDLVAKAKEVWPEIEKARADIIAGTLEVPFNTEL</sequence>
<evidence type="ECO:0000313" key="9">
    <source>
        <dbReference type="Proteomes" id="UP000199071"/>
    </source>
</evidence>
<dbReference type="AlphaFoldDB" id="A0A1G6BP21"/>
<reference evidence="8 9" key="1">
    <citation type="submission" date="2016-10" db="EMBL/GenBank/DDBJ databases">
        <authorList>
            <person name="de Groot N.N."/>
        </authorList>
    </citation>
    <scope>NUCLEOTIDE SEQUENCE [LARGE SCALE GENOMIC DNA]</scope>
    <source>
        <strain evidence="8 9">ATCC 35022</strain>
    </source>
</reference>
<evidence type="ECO:0000313" key="8">
    <source>
        <dbReference type="EMBL" id="SDB22374.1"/>
    </source>
</evidence>
<dbReference type="PANTHER" id="PTHR34296:SF2">
    <property type="entry name" value="ABC TRANSPORTER GUANOSINE-BINDING PROTEIN NUPN"/>
    <property type="match status" value="1"/>
</dbReference>
<name>A0A1G6BP21_9HYPH</name>
<evidence type="ECO:0000256" key="6">
    <source>
        <dbReference type="ARBA" id="ARBA00023288"/>
    </source>
</evidence>
<dbReference type="SUPFAM" id="SSF53822">
    <property type="entry name" value="Periplasmic binding protein-like I"/>
    <property type="match status" value="1"/>
</dbReference>
<dbReference type="Pfam" id="PF02608">
    <property type="entry name" value="Bmp"/>
    <property type="match status" value="1"/>
</dbReference>
<dbReference type="NCBIfam" id="TIGR01409">
    <property type="entry name" value="TAT_signal_seq"/>
    <property type="match status" value="1"/>
</dbReference>
<evidence type="ECO:0000256" key="5">
    <source>
        <dbReference type="ARBA" id="ARBA00023136"/>
    </source>
</evidence>
<evidence type="ECO:0000259" key="7">
    <source>
        <dbReference type="Pfam" id="PF02608"/>
    </source>
</evidence>
<keyword evidence="6" id="KW-0449">Lipoprotein</keyword>
<dbReference type="InterPro" id="IPR003760">
    <property type="entry name" value="PnrA-like"/>
</dbReference>
<dbReference type="Gene3D" id="3.40.50.2300">
    <property type="match status" value="2"/>
</dbReference>
<evidence type="ECO:0000256" key="3">
    <source>
        <dbReference type="ARBA" id="ARBA00022475"/>
    </source>
</evidence>
<keyword evidence="9" id="KW-1185">Reference proteome</keyword>
<evidence type="ECO:0000256" key="2">
    <source>
        <dbReference type="ARBA" id="ARBA00008610"/>
    </source>
</evidence>
<keyword evidence="5" id="KW-0472">Membrane</keyword>